<dbReference type="KEGG" id="alj:G8D99_07340"/>
<reference evidence="1 2" key="1">
    <citation type="submission" date="2020-03" db="EMBL/GenBank/DDBJ databases">
        <authorList>
            <person name="Zhu W."/>
        </authorList>
    </citation>
    <scope>NUCLEOTIDE SEQUENCE [LARGE SCALE GENOMIC DNA]</scope>
    <source>
        <strain evidence="1 2">185</strain>
    </source>
</reference>
<dbReference type="Proteomes" id="UP000501939">
    <property type="component" value="Chromosome"/>
</dbReference>
<organism evidence="1 2">
    <name type="scientific">Acinetobacter lanii</name>
    <dbReference type="NCBI Taxonomy" id="2715163"/>
    <lineage>
        <taxon>Bacteria</taxon>
        <taxon>Pseudomonadati</taxon>
        <taxon>Pseudomonadota</taxon>
        <taxon>Gammaproteobacteria</taxon>
        <taxon>Moraxellales</taxon>
        <taxon>Moraxellaceae</taxon>
        <taxon>Acinetobacter</taxon>
    </lineage>
</organism>
<sequence>MLEIYKYLYTKMSTFGSLPTYKVFANSTDAKVKWVFADNTFIYGRISDWSLNHLGLDAGKASWSEESKLILENEKRKLSLYKSSHLDFETEALV</sequence>
<dbReference type="AlphaFoldDB" id="A0A6G8S4F6"/>
<dbReference type="RefSeq" id="WP_166323979.1">
    <property type="nucleotide sequence ID" value="NZ_CP049916.1"/>
</dbReference>
<gene>
    <name evidence="1" type="ORF">G8D99_07340</name>
</gene>
<name>A0A6G8S4F6_9GAMM</name>
<keyword evidence="2" id="KW-1185">Reference proteome</keyword>
<accession>A0A6G8S4F6</accession>
<evidence type="ECO:0000313" key="1">
    <source>
        <dbReference type="EMBL" id="QIO08853.1"/>
    </source>
</evidence>
<dbReference type="EMBL" id="CP049916">
    <property type="protein sequence ID" value="QIO08853.1"/>
    <property type="molecule type" value="Genomic_DNA"/>
</dbReference>
<evidence type="ECO:0000313" key="2">
    <source>
        <dbReference type="Proteomes" id="UP000501939"/>
    </source>
</evidence>
<protein>
    <submittedName>
        <fullName evidence="1">Uncharacterized protein</fullName>
    </submittedName>
</protein>
<proteinExistence type="predicted"/>